<proteinExistence type="predicted"/>
<organism evidence="1 2">
    <name type="scientific">Cynara cardunculus var. scolymus</name>
    <name type="common">Globe artichoke</name>
    <name type="synonym">Cynara scolymus</name>
    <dbReference type="NCBI Taxonomy" id="59895"/>
    <lineage>
        <taxon>Eukaryota</taxon>
        <taxon>Viridiplantae</taxon>
        <taxon>Streptophyta</taxon>
        <taxon>Embryophyta</taxon>
        <taxon>Tracheophyta</taxon>
        <taxon>Spermatophyta</taxon>
        <taxon>Magnoliopsida</taxon>
        <taxon>eudicotyledons</taxon>
        <taxon>Gunneridae</taxon>
        <taxon>Pentapetalae</taxon>
        <taxon>asterids</taxon>
        <taxon>campanulids</taxon>
        <taxon>Asterales</taxon>
        <taxon>Asteraceae</taxon>
        <taxon>Carduoideae</taxon>
        <taxon>Cardueae</taxon>
        <taxon>Carduinae</taxon>
        <taxon>Cynara</taxon>
    </lineage>
</organism>
<evidence type="ECO:0000313" key="1">
    <source>
        <dbReference type="EMBL" id="KVI12329.1"/>
    </source>
</evidence>
<dbReference type="STRING" id="59895.A0A103YNF8"/>
<name>A0A103YNF8_CYNCS</name>
<dbReference type="Gramene" id="KVI12329">
    <property type="protein sequence ID" value="KVI12329"/>
    <property type="gene ID" value="Ccrd_009263"/>
</dbReference>
<evidence type="ECO:0000313" key="2">
    <source>
        <dbReference type="Proteomes" id="UP000243975"/>
    </source>
</evidence>
<dbReference type="AlphaFoldDB" id="A0A103YNF8"/>
<dbReference type="Proteomes" id="UP000243975">
    <property type="component" value="Unassembled WGS sequence"/>
</dbReference>
<keyword evidence="2" id="KW-1185">Reference proteome</keyword>
<accession>A0A103YNF8</accession>
<gene>
    <name evidence="1" type="ORF">Ccrd_009263</name>
</gene>
<protein>
    <submittedName>
        <fullName evidence="1">Uncharacterized protein</fullName>
    </submittedName>
</protein>
<comment type="caution">
    <text evidence="1">The sequence shown here is derived from an EMBL/GenBank/DDBJ whole genome shotgun (WGS) entry which is preliminary data.</text>
</comment>
<dbReference type="EMBL" id="LEKV01000007">
    <property type="protein sequence ID" value="KVI12329.1"/>
    <property type="molecule type" value="Genomic_DNA"/>
</dbReference>
<reference evidence="1 2" key="1">
    <citation type="journal article" date="2016" name="Sci. Rep.">
        <title>The genome sequence of the outbreeding globe artichoke constructed de novo incorporating a phase-aware low-pass sequencing strategy of F1 progeny.</title>
        <authorList>
            <person name="Scaglione D."/>
            <person name="Reyes-Chin-Wo S."/>
            <person name="Acquadro A."/>
            <person name="Froenicke L."/>
            <person name="Portis E."/>
            <person name="Beitel C."/>
            <person name="Tirone M."/>
            <person name="Mauro R."/>
            <person name="Lo Monaco A."/>
            <person name="Mauromicale G."/>
            <person name="Faccioli P."/>
            <person name="Cattivelli L."/>
            <person name="Rieseberg L."/>
            <person name="Michelmore R."/>
            <person name="Lanteri S."/>
        </authorList>
    </citation>
    <scope>NUCLEOTIDE SEQUENCE [LARGE SCALE GENOMIC DNA]</scope>
    <source>
        <strain evidence="1">2C</strain>
    </source>
</reference>
<sequence length="125" mass="13902">MAMISSFGMGRATKLKTESYLASAQFAKKTSHRLSFNPVIVLQGHTSNGGGFELYYEDGAGFGLKAITVEYGRRLLIQLTQIEANELRRMNQNLPTSKTAIEALSMIEIQEIHILNPIELFANTH</sequence>